<name>A0ACC2SMW4_9FUNG</name>
<evidence type="ECO:0000313" key="1">
    <source>
        <dbReference type="EMBL" id="KAJ9063698.1"/>
    </source>
</evidence>
<organism evidence="1 2">
    <name type="scientific">Entomophthora muscae</name>
    <dbReference type="NCBI Taxonomy" id="34485"/>
    <lineage>
        <taxon>Eukaryota</taxon>
        <taxon>Fungi</taxon>
        <taxon>Fungi incertae sedis</taxon>
        <taxon>Zoopagomycota</taxon>
        <taxon>Entomophthoromycotina</taxon>
        <taxon>Entomophthoromycetes</taxon>
        <taxon>Entomophthorales</taxon>
        <taxon>Entomophthoraceae</taxon>
        <taxon>Entomophthora</taxon>
    </lineage>
</organism>
<gene>
    <name evidence="1" type="ORF">DSO57_1038230</name>
</gene>
<protein>
    <submittedName>
        <fullName evidence="1">Uncharacterized protein</fullName>
    </submittedName>
</protein>
<dbReference type="EMBL" id="QTSX02004725">
    <property type="protein sequence ID" value="KAJ9063698.1"/>
    <property type="molecule type" value="Genomic_DNA"/>
</dbReference>
<sequence>MSQVLRDSSRSISLLNLLTLIQSILLTSSLNPRLSQKGRRIQDEVSLFQDRVEQNLGDQGSSFETSRLVLRRHNIMELKPIVLYVLCPRSVFRLTFFNFCVSPQPRRKPS</sequence>
<dbReference type="Proteomes" id="UP001165960">
    <property type="component" value="Unassembled WGS sequence"/>
</dbReference>
<accession>A0ACC2SMW4</accession>
<reference evidence="1" key="1">
    <citation type="submission" date="2022-04" db="EMBL/GenBank/DDBJ databases">
        <title>Genome of the entomopathogenic fungus Entomophthora muscae.</title>
        <authorList>
            <person name="Elya C."/>
            <person name="Lovett B.R."/>
            <person name="Lee E."/>
            <person name="Macias A.M."/>
            <person name="Hajek A.E."/>
            <person name="De Bivort B.L."/>
            <person name="Kasson M.T."/>
            <person name="De Fine Licht H.H."/>
            <person name="Stajich J.E."/>
        </authorList>
    </citation>
    <scope>NUCLEOTIDE SEQUENCE</scope>
    <source>
        <strain evidence="1">Berkeley</strain>
    </source>
</reference>
<evidence type="ECO:0000313" key="2">
    <source>
        <dbReference type="Proteomes" id="UP001165960"/>
    </source>
</evidence>
<proteinExistence type="predicted"/>
<comment type="caution">
    <text evidence="1">The sequence shown here is derived from an EMBL/GenBank/DDBJ whole genome shotgun (WGS) entry which is preliminary data.</text>
</comment>
<keyword evidence="2" id="KW-1185">Reference proteome</keyword>